<feature type="domain" description="ZAD" evidence="2">
    <location>
        <begin position="5"/>
        <end position="77"/>
    </location>
</feature>
<comment type="caution">
    <text evidence="3">The sequence shown here is derived from an EMBL/GenBank/DDBJ whole genome shotgun (WGS) entry which is preliminary data.</text>
</comment>
<dbReference type="GO" id="GO:0008270">
    <property type="term" value="F:zinc ion binding"/>
    <property type="evidence" value="ECO:0007669"/>
    <property type="project" value="UniProtKB-UniRule"/>
</dbReference>
<dbReference type="SMART" id="SM00868">
    <property type="entry name" value="zf-AD"/>
    <property type="match status" value="2"/>
</dbReference>
<proteinExistence type="predicted"/>
<feature type="binding site" evidence="1">
    <location>
        <position position="53"/>
    </location>
    <ligand>
        <name>Zn(2+)</name>
        <dbReference type="ChEBI" id="CHEBI:29105"/>
    </ligand>
</feature>
<dbReference type="AlphaFoldDB" id="A0A8S3XPE6"/>
<accession>A0A8S3XPE6</accession>
<feature type="binding site" evidence="1">
    <location>
        <position position="10"/>
    </location>
    <ligand>
        <name>Zn(2+)</name>
        <dbReference type="ChEBI" id="CHEBI:29105"/>
    </ligand>
</feature>
<feature type="binding site" evidence="1">
    <location>
        <position position="7"/>
    </location>
    <ligand>
        <name>Zn(2+)</name>
        <dbReference type="ChEBI" id="CHEBI:29105"/>
    </ligand>
</feature>
<dbReference type="EMBL" id="CAJQZP010001208">
    <property type="protein sequence ID" value="CAG5030320.1"/>
    <property type="molecule type" value="Genomic_DNA"/>
</dbReference>
<protein>
    <submittedName>
        <fullName evidence="3">(apollo) hypothetical protein</fullName>
    </submittedName>
</protein>
<evidence type="ECO:0000259" key="2">
    <source>
        <dbReference type="PROSITE" id="PS51915"/>
    </source>
</evidence>
<dbReference type="PROSITE" id="PS51915">
    <property type="entry name" value="ZAD"/>
    <property type="match status" value="1"/>
</dbReference>
<dbReference type="GO" id="GO:0005634">
    <property type="term" value="C:nucleus"/>
    <property type="evidence" value="ECO:0007669"/>
    <property type="project" value="InterPro"/>
</dbReference>
<keyword evidence="4" id="KW-1185">Reference proteome</keyword>
<reference evidence="3" key="1">
    <citation type="submission" date="2021-04" db="EMBL/GenBank/DDBJ databases">
        <authorList>
            <person name="Tunstrom K."/>
        </authorList>
    </citation>
    <scope>NUCLEOTIDE SEQUENCE</scope>
</reference>
<dbReference type="OrthoDB" id="6067523at2759"/>
<sequence length="335" mass="38676">MEFETVCRTCLGKTTLNPLFTNLNDRYSKEIYLISGVKVEYNDGFPQNVCLDCVSSLNDAIKFRELCISTEGQLLRIKNEVHEKVTERQLETEFKFETFLDEDVEIKQENDETNDKDEKLLKSMTGTVNSFEDFKLDVCENTVKKHSELSIKNESNDDLEISDALNILDEKTVNCQDSTKDLIKNSTQHHIEKGNTETKNNTELQLRQKRVTCRICQKNLSIRSIAVHMNKCHPGADERKVKCELCDKFVLKERLQKHQLKMHGPDLKICAHCKVQFDSNQTLMKHVLTCSAKKKWKRYESGKKLTECDVCHKEMQRGELAFAQGGQTRRPGTCL</sequence>
<evidence type="ECO:0000313" key="4">
    <source>
        <dbReference type="Proteomes" id="UP000691718"/>
    </source>
</evidence>
<gene>
    <name evidence="3" type="ORF">PAPOLLO_LOCUS19438</name>
</gene>
<dbReference type="InterPro" id="IPR012934">
    <property type="entry name" value="Znf_AD"/>
</dbReference>
<evidence type="ECO:0000256" key="1">
    <source>
        <dbReference type="PROSITE-ProRule" id="PRU01263"/>
    </source>
</evidence>
<keyword evidence="1" id="KW-0863">Zinc-finger</keyword>
<dbReference type="Proteomes" id="UP000691718">
    <property type="component" value="Unassembled WGS sequence"/>
</dbReference>
<name>A0A8S3XPE6_PARAO</name>
<keyword evidence="1" id="KW-0862">Zinc</keyword>
<evidence type="ECO:0000313" key="3">
    <source>
        <dbReference type="EMBL" id="CAG5030320.1"/>
    </source>
</evidence>
<feature type="binding site" evidence="1">
    <location>
        <position position="50"/>
    </location>
    <ligand>
        <name>Zn(2+)</name>
        <dbReference type="ChEBI" id="CHEBI:29105"/>
    </ligand>
</feature>
<dbReference type="Pfam" id="PF07776">
    <property type="entry name" value="zf-AD"/>
    <property type="match status" value="1"/>
</dbReference>
<organism evidence="3 4">
    <name type="scientific">Parnassius apollo</name>
    <name type="common">Apollo butterfly</name>
    <name type="synonym">Papilio apollo</name>
    <dbReference type="NCBI Taxonomy" id="110799"/>
    <lineage>
        <taxon>Eukaryota</taxon>
        <taxon>Metazoa</taxon>
        <taxon>Ecdysozoa</taxon>
        <taxon>Arthropoda</taxon>
        <taxon>Hexapoda</taxon>
        <taxon>Insecta</taxon>
        <taxon>Pterygota</taxon>
        <taxon>Neoptera</taxon>
        <taxon>Endopterygota</taxon>
        <taxon>Lepidoptera</taxon>
        <taxon>Glossata</taxon>
        <taxon>Ditrysia</taxon>
        <taxon>Papilionoidea</taxon>
        <taxon>Papilionidae</taxon>
        <taxon>Parnassiinae</taxon>
        <taxon>Parnassini</taxon>
        <taxon>Parnassius</taxon>
        <taxon>Parnassius</taxon>
    </lineage>
</organism>
<keyword evidence="1" id="KW-0479">Metal-binding</keyword>